<dbReference type="CDD" id="cd00063">
    <property type="entry name" value="FN3"/>
    <property type="match status" value="1"/>
</dbReference>
<comment type="caution">
    <text evidence="3">The sequence shown here is derived from an EMBL/GenBank/DDBJ whole genome shotgun (WGS) entry which is preliminary data.</text>
</comment>
<evidence type="ECO:0000256" key="1">
    <source>
        <dbReference type="SAM" id="SignalP"/>
    </source>
</evidence>
<accession>A0AAN9B9T1</accession>
<dbReference type="Proteomes" id="UP001374579">
    <property type="component" value="Unassembled WGS sequence"/>
</dbReference>
<gene>
    <name evidence="3" type="ORF">V1264_024144</name>
</gene>
<proteinExistence type="predicted"/>
<dbReference type="InterPro" id="IPR013783">
    <property type="entry name" value="Ig-like_fold"/>
</dbReference>
<feature type="domain" description="Fibronectin type-III" evidence="2">
    <location>
        <begin position="243"/>
        <end position="338"/>
    </location>
</feature>
<keyword evidence="1" id="KW-0732">Signal</keyword>
<reference evidence="3 4" key="1">
    <citation type="submission" date="2024-02" db="EMBL/GenBank/DDBJ databases">
        <title>Chromosome-scale genome assembly of the rough periwinkle Littorina saxatilis.</title>
        <authorList>
            <person name="De Jode A."/>
            <person name="Faria R."/>
            <person name="Formenti G."/>
            <person name="Sims Y."/>
            <person name="Smith T.P."/>
            <person name="Tracey A."/>
            <person name="Wood J.M.D."/>
            <person name="Zagrodzka Z.B."/>
            <person name="Johannesson K."/>
            <person name="Butlin R.K."/>
            <person name="Leder E.H."/>
        </authorList>
    </citation>
    <scope>NUCLEOTIDE SEQUENCE [LARGE SCALE GENOMIC DNA]</scope>
    <source>
        <strain evidence="3">Snail1</strain>
        <tissue evidence="3">Muscle</tissue>
    </source>
</reference>
<dbReference type="SUPFAM" id="SSF49265">
    <property type="entry name" value="Fibronectin type III"/>
    <property type="match status" value="1"/>
</dbReference>
<keyword evidence="4" id="KW-1185">Reference proteome</keyword>
<dbReference type="AlphaFoldDB" id="A0AAN9B9T1"/>
<evidence type="ECO:0000313" key="3">
    <source>
        <dbReference type="EMBL" id="KAK7101353.1"/>
    </source>
</evidence>
<dbReference type="InterPro" id="IPR003961">
    <property type="entry name" value="FN3_dom"/>
</dbReference>
<dbReference type="InterPro" id="IPR036116">
    <property type="entry name" value="FN3_sf"/>
</dbReference>
<evidence type="ECO:0000313" key="4">
    <source>
        <dbReference type="Proteomes" id="UP001374579"/>
    </source>
</evidence>
<protein>
    <recommendedName>
        <fullName evidence="2">Fibronectin type-III domain-containing protein</fullName>
    </recommendedName>
</protein>
<evidence type="ECO:0000259" key="2">
    <source>
        <dbReference type="PROSITE" id="PS50853"/>
    </source>
</evidence>
<feature type="chain" id="PRO_5043054674" description="Fibronectin type-III domain-containing protein" evidence="1">
    <location>
        <begin position="33"/>
        <end position="341"/>
    </location>
</feature>
<dbReference type="EMBL" id="JBAMIC010000011">
    <property type="protein sequence ID" value="KAK7101353.1"/>
    <property type="molecule type" value="Genomic_DNA"/>
</dbReference>
<dbReference type="Gene3D" id="2.60.40.10">
    <property type="entry name" value="Immunoglobulins"/>
    <property type="match status" value="1"/>
</dbReference>
<dbReference type="SMART" id="SM00060">
    <property type="entry name" value="FN3"/>
    <property type="match status" value="1"/>
</dbReference>
<name>A0AAN9B9T1_9CAEN</name>
<dbReference type="PROSITE" id="PS50853">
    <property type="entry name" value="FN3"/>
    <property type="match status" value="1"/>
</dbReference>
<organism evidence="3 4">
    <name type="scientific">Littorina saxatilis</name>
    <dbReference type="NCBI Taxonomy" id="31220"/>
    <lineage>
        <taxon>Eukaryota</taxon>
        <taxon>Metazoa</taxon>
        <taxon>Spiralia</taxon>
        <taxon>Lophotrochozoa</taxon>
        <taxon>Mollusca</taxon>
        <taxon>Gastropoda</taxon>
        <taxon>Caenogastropoda</taxon>
        <taxon>Littorinimorpha</taxon>
        <taxon>Littorinoidea</taxon>
        <taxon>Littorinidae</taxon>
        <taxon>Littorina</taxon>
    </lineage>
</organism>
<feature type="signal peptide" evidence="1">
    <location>
        <begin position="1"/>
        <end position="32"/>
    </location>
</feature>
<sequence>MFSVRGQHSGVWGHLSSHLSSHLLLAVVLCQALHVGGWPVPTPGRIEEDASYNHMYYVGENLTVQCIKFSNFTGDVYFQQGNVNYSPEYVTQINTTHALLDKPVTDDDFEETILTCADGDGTVATAYIYTDYAPREATDLKMVWLNEQFLLINWAFNNTSYKNGHDNRLIQVTGEWSYNASNANGWYICYSGGLNNAACNVTDITDEWVTVHVRVNITNVKRKDPVSTLFPGLPIRDHVKPLPAQQVNVVALNSTTARVSVTADRYRLVFHIKYFTMLGDNYINNTLVTSKTSEKSFDIPGLHPDYTYHFEVRCKIDIDRGYLSDLPQSIPEVRMPEDGRL</sequence>